<reference evidence="2 3" key="1">
    <citation type="submission" date="2019-12" db="EMBL/GenBank/DDBJ databases">
        <title>Genomic-based taxomic classification of the family Erythrobacteraceae.</title>
        <authorList>
            <person name="Xu L."/>
        </authorList>
    </citation>
    <scope>NUCLEOTIDE SEQUENCE [LARGE SCALE GENOMIC DNA]</scope>
    <source>
        <strain evidence="2 3">LMG 29518</strain>
    </source>
</reference>
<dbReference type="Gene3D" id="3.40.630.30">
    <property type="match status" value="1"/>
</dbReference>
<dbReference type="InterPro" id="IPR016181">
    <property type="entry name" value="Acyl_CoA_acyltransferase"/>
</dbReference>
<dbReference type="OrthoDB" id="6293260at2"/>
<dbReference type="PANTHER" id="PTHR43792:SF13">
    <property type="entry name" value="ACETYLTRANSFERASE"/>
    <property type="match status" value="1"/>
</dbReference>
<sequence>MNPAPFLRTERLDLWKPRAEHCDPVARIVMHDETSRFLGGARSYEGQVTRFLRNAGSWLVHDYGTLTVMRRDTQDIIGTLGLFYSWRDLGPDMDGQAEAGWILRHDCAGQGYAREAMEAVLAWFDSEHGRRIICMIEPANFASIKLAERLGFTPMRETKLPEDAATVCLFERAARQPGR</sequence>
<dbReference type="Proteomes" id="UP000438476">
    <property type="component" value="Unassembled WGS sequence"/>
</dbReference>
<dbReference type="AlphaFoldDB" id="A0A6I4T789"/>
<evidence type="ECO:0000313" key="2">
    <source>
        <dbReference type="EMBL" id="MXO65715.1"/>
    </source>
</evidence>
<protein>
    <submittedName>
        <fullName evidence="2">GNAT family N-acetyltransferase</fullName>
    </submittedName>
</protein>
<dbReference type="SUPFAM" id="SSF55729">
    <property type="entry name" value="Acyl-CoA N-acyltransferases (Nat)"/>
    <property type="match status" value="1"/>
</dbReference>
<dbReference type="PROSITE" id="PS51186">
    <property type="entry name" value="GNAT"/>
    <property type="match status" value="1"/>
</dbReference>
<dbReference type="InterPro" id="IPR051531">
    <property type="entry name" value="N-acetyltransferase"/>
</dbReference>
<dbReference type="RefSeq" id="WP_160736154.1">
    <property type="nucleotide sequence ID" value="NZ_WTYT01000003.1"/>
</dbReference>
<accession>A0A6I4T789</accession>
<keyword evidence="3" id="KW-1185">Reference proteome</keyword>
<dbReference type="GO" id="GO:0016747">
    <property type="term" value="F:acyltransferase activity, transferring groups other than amino-acyl groups"/>
    <property type="evidence" value="ECO:0007669"/>
    <property type="project" value="InterPro"/>
</dbReference>
<gene>
    <name evidence="2" type="ORF">GRI91_08105</name>
</gene>
<dbReference type="Pfam" id="PF13302">
    <property type="entry name" value="Acetyltransf_3"/>
    <property type="match status" value="1"/>
</dbReference>
<dbReference type="PANTHER" id="PTHR43792">
    <property type="entry name" value="GNAT FAMILY, PUTATIVE (AFU_ORTHOLOGUE AFUA_3G00765)-RELATED-RELATED"/>
    <property type="match status" value="1"/>
</dbReference>
<feature type="domain" description="N-acetyltransferase" evidence="1">
    <location>
        <begin position="28"/>
        <end position="175"/>
    </location>
</feature>
<evidence type="ECO:0000313" key="3">
    <source>
        <dbReference type="Proteomes" id="UP000438476"/>
    </source>
</evidence>
<dbReference type="EMBL" id="WTYT01000003">
    <property type="protein sequence ID" value="MXO65715.1"/>
    <property type="molecule type" value="Genomic_DNA"/>
</dbReference>
<evidence type="ECO:0000259" key="1">
    <source>
        <dbReference type="PROSITE" id="PS51186"/>
    </source>
</evidence>
<proteinExistence type="predicted"/>
<organism evidence="2 3">
    <name type="scientific">Altericroceibacterium endophyticum</name>
    <dbReference type="NCBI Taxonomy" id="1808508"/>
    <lineage>
        <taxon>Bacteria</taxon>
        <taxon>Pseudomonadati</taxon>
        <taxon>Pseudomonadota</taxon>
        <taxon>Alphaproteobacteria</taxon>
        <taxon>Sphingomonadales</taxon>
        <taxon>Erythrobacteraceae</taxon>
        <taxon>Altericroceibacterium</taxon>
    </lineage>
</organism>
<name>A0A6I4T789_9SPHN</name>
<dbReference type="InterPro" id="IPR000182">
    <property type="entry name" value="GNAT_dom"/>
</dbReference>
<comment type="caution">
    <text evidence="2">The sequence shown here is derived from an EMBL/GenBank/DDBJ whole genome shotgun (WGS) entry which is preliminary data.</text>
</comment>
<keyword evidence="2" id="KW-0808">Transferase</keyword>